<keyword evidence="3" id="KW-1185">Reference proteome</keyword>
<evidence type="ECO:0000313" key="3">
    <source>
        <dbReference type="Proteomes" id="UP000197468"/>
    </source>
</evidence>
<organism evidence="2 3">
    <name type="scientific">Roseateles aquatilis</name>
    <dbReference type="NCBI Taxonomy" id="431061"/>
    <lineage>
        <taxon>Bacteria</taxon>
        <taxon>Pseudomonadati</taxon>
        <taxon>Pseudomonadota</taxon>
        <taxon>Betaproteobacteria</taxon>
        <taxon>Burkholderiales</taxon>
        <taxon>Sphaerotilaceae</taxon>
        <taxon>Roseateles</taxon>
    </lineage>
</organism>
<dbReference type="EMBL" id="NIOF01000012">
    <property type="protein sequence ID" value="OWQ85695.1"/>
    <property type="molecule type" value="Genomic_DNA"/>
</dbReference>
<evidence type="ECO:0000256" key="1">
    <source>
        <dbReference type="SAM" id="MobiDB-lite"/>
    </source>
</evidence>
<protein>
    <submittedName>
        <fullName evidence="2">Uncharacterized protein</fullName>
    </submittedName>
</protein>
<sequence>MHCLADSHRVAFGGRDIRIQAGLLLVACWALPQAATAACAAGDWVGTIGETPAAWRLATTEHADREASVGRYYYRRALKELYLRVDAADPTTWRETDEKGRATGSLTLDCRADALSGMWRSPDGRKTLPLRARPAGANDGYDERRTRGLRPDTATTKVVDDRYYDQIGHAGVDGVSTVSLWGEGAGIARINASLWREAVDAMALSLACTGDGRMWRGVGHPFEYGWDQSVAAWNTRYVVIGTSQGGYCGGAHPTYGTSTAVYATETGQEVAVDQWLLPAHRQDIDARSMLGRMIIGLYLSKEDGETECLDRIAISGRRMHPERQGLVFEVDGRAYVDTPCARSVTVPWAQAVAFLSPEGIEAAKAFR</sequence>
<dbReference type="Proteomes" id="UP000197468">
    <property type="component" value="Unassembled WGS sequence"/>
</dbReference>
<feature type="region of interest" description="Disordered" evidence="1">
    <location>
        <begin position="120"/>
        <end position="150"/>
    </location>
</feature>
<dbReference type="AlphaFoldDB" id="A0A246IZE9"/>
<dbReference type="OrthoDB" id="9149399at2"/>
<proteinExistence type="predicted"/>
<name>A0A246IZE9_9BURK</name>
<feature type="compositionally biased region" description="Basic and acidic residues" evidence="1">
    <location>
        <begin position="141"/>
        <end position="150"/>
    </location>
</feature>
<reference evidence="2 3" key="1">
    <citation type="journal article" date="2008" name="Int. J. Syst. Evol. Microbiol.">
        <title>Description of Roseateles aquatilis sp. nov. and Roseateles terrae sp. nov., in the class Betaproteobacteria, and emended description of the genus Roseateles.</title>
        <authorList>
            <person name="Gomila M."/>
            <person name="Bowien B."/>
            <person name="Falsen E."/>
            <person name="Moore E.R."/>
            <person name="Lalucat J."/>
        </authorList>
    </citation>
    <scope>NUCLEOTIDE SEQUENCE [LARGE SCALE GENOMIC DNA]</scope>
    <source>
        <strain evidence="2 3">CCUG 48205</strain>
    </source>
</reference>
<gene>
    <name evidence="2" type="ORF">CDN99_21700</name>
</gene>
<comment type="caution">
    <text evidence="2">The sequence shown here is derived from an EMBL/GenBank/DDBJ whole genome shotgun (WGS) entry which is preliminary data.</text>
</comment>
<accession>A0A246IZE9</accession>
<evidence type="ECO:0000313" key="2">
    <source>
        <dbReference type="EMBL" id="OWQ85695.1"/>
    </source>
</evidence>
<dbReference type="RefSeq" id="WP_088386998.1">
    <property type="nucleotide sequence ID" value="NZ_NIOF01000012.1"/>
</dbReference>